<dbReference type="PANTHER" id="PTHR42754">
    <property type="entry name" value="ENDOGLUCANASE"/>
    <property type="match status" value="1"/>
</dbReference>
<accession>A0A3B7MHY3</accession>
<gene>
    <name evidence="2" type="ORF">D3H65_01860</name>
</gene>
<dbReference type="AlphaFoldDB" id="A0A3B7MHY3"/>
<dbReference type="NCBIfam" id="TIGR04131">
    <property type="entry name" value="Bac_Flav_CTERM"/>
    <property type="match status" value="1"/>
</dbReference>
<keyword evidence="1" id="KW-0732">Signal</keyword>
<dbReference type="EMBL" id="CP032157">
    <property type="protein sequence ID" value="AXY72790.1"/>
    <property type="molecule type" value="Genomic_DNA"/>
</dbReference>
<dbReference type="PANTHER" id="PTHR42754:SF1">
    <property type="entry name" value="LIPOPROTEIN"/>
    <property type="match status" value="1"/>
</dbReference>
<proteinExistence type="predicted"/>
<dbReference type="InterPro" id="IPR011047">
    <property type="entry name" value="Quinoprotein_ADH-like_sf"/>
</dbReference>
<dbReference type="OrthoDB" id="9765926at2"/>
<evidence type="ECO:0000313" key="3">
    <source>
        <dbReference type="Proteomes" id="UP000263900"/>
    </source>
</evidence>
<feature type="signal peptide" evidence="1">
    <location>
        <begin position="1"/>
        <end position="20"/>
    </location>
</feature>
<name>A0A3B7MHY3_9BACT</name>
<protein>
    <submittedName>
        <fullName evidence="2">Gliding motility-associated C-terminal domain-containing protein</fullName>
    </submittedName>
</protein>
<reference evidence="2 3" key="1">
    <citation type="submission" date="2018-09" db="EMBL/GenBank/DDBJ databases">
        <title>Genome sequencing of strain 6GH32-13.</title>
        <authorList>
            <person name="Weon H.-Y."/>
            <person name="Heo J."/>
            <person name="Kwon S.-W."/>
        </authorList>
    </citation>
    <scope>NUCLEOTIDE SEQUENCE [LARGE SCALE GENOMIC DNA]</scope>
    <source>
        <strain evidence="2 3">5GH32-13</strain>
    </source>
</reference>
<dbReference type="Pfam" id="PF13585">
    <property type="entry name" value="CHU_C"/>
    <property type="match status" value="1"/>
</dbReference>
<dbReference type="KEGG" id="pseg:D3H65_01860"/>
<sequence>MSRLFLLTFLTIIIACLCQAQQAPLLQAPMVPPDECLPAFQKTYIAPGNHNVFYIHTTPDGGSVIGGNVNPVIADPNQQSPFIDAFIMKLNAAGSVEWAKRIGGNKYDEFRKIKPTSDGGYIAIGCTNSFTWRNSIYLVRLNAAGAIIWSKNFSSLGTYPDIGRDVIETADGGFAFTGTTQAALPFAKGLLVKTDANGNMIWGKEMYQYEGTDFQTVAEDGNTLAVGADYWASLEQKYYGSIIKFDQQTGNILSSLGFVSDERSTYGTQLFKTPTGWMAGLQLIDGSNFDTKQQGIITLDQNLVPASNQKLVRHDLNPWSSIAPTKDGGFVASAGRLAFGNSFFLYKVGSTGTFDWQKAYGNFSGIIMQVAANVQQYTNGTYISACTYYDPISGPDGKIHVIKVAPNGTTPGCRTDDETNTINHVPFRTAPLTWNNVSDFVNFTSPDVPSASTDLSFTVALQCASIPCKITGIDGNDSICIRTDTTSYLLQRNGQCVQPVTWTIDPAFAQITAATDSSVRIVFKKAGKVKLYAHILTPCEIVSDSLLITVFDNPAAVTLGPDIYLCDTTHHWLYANAGFVTYQWQDGSTDLSLKATTPGVYHVLATDHCGHNYRDTILLIQVSPAQVHLGKDTLICEGGFVPLTPGKGFASYLWQDGSGKQVFNAREAGIYWVQTTDQHGCNSQDSIKIATKFCRPSVTLPGAFSPNNDNRNDLFRPVVSGVLVQFSLIIYNRWGTKIFESTDARKGWDGTFNGQPQPSGSYIWTCYYKLNNSTPPVNKEKGIVILSR</sequence>
<dbReference type="PROSITE" id="PS51257">
    <property type="entry name" value="PROKAR_LIPOPROTEIN"/>
    <property type="match status" value="1"/>
</dbReference>
<organism evidence="2 3">
    <name type="scientific">Paraflavitalea soli</name>
    <dbReference type="NCBI Taxonomy" id="2315862"/>
    <lineage>
        <taxon>Bacteria</taxon>
        <taxon>Pseudomonadati</taxon>
        <taxon>Bacteroidota</taxon>
        <taxon>Chitinophagia</taxon>
        <taxon>Chitinophagales</taxon>
        <taxon>Chitinophagaceae</taxon>
        <taxon>Paraflavitalea</taxon>
    </lineage>
</organism>
<dbReference type="Gene3D" id="2.80.10.50">
    <property type="match status" value="1"/>
</dbReference>
<evidence type="ECO:0000313" key="2">
    <source>
        <dbReference type="EMBL" id="AXY72790.1"/>
    </source>
</evidence>
<dbReference type="InterPro" id="IPR026341">
    <property type="entry name" value="T9SS_type_B"/>
</dbReference>
<dbReference type="RefSeq" id="WP_119048628.1">
    <property type="nucleotide sequence ID" value="NZ_CP032157.1"/>
</dbReference>
<keyword evidence="3" id="KW-1185">Reference proteome</keyword>
<dbReference type="Proteomes" id="UP000263900">
    <property type="component" value="Chromosome"/>
</dbReference>
<feature type="chain" id="PRO_5017767453" evidence="1">
    <location>
        <begin position="21"/>
        <end position="788"/>
    </location>
</feature>
<evidence type="ECO:0000256" key="1">
    <source>
        <dbReference type="SAM" id="SignalP"/>
    </source>
</evidence>
<dbReference type="SUPFAM" id="SSF50998">
    <property type="entry name" value="Quinoprotein alcohol dehydrogenase-like"/>
    <property type="match status" value="1"/>
</dbReference>